<name>A0ACC0TR85_9AGAM</name>
<organism evidence="1 2">
    <name type="scientific">Russula earlei</name>
    <dbReference type="NCBI Taxonomy" id="71964"/>
    <lineage>
        <taxon>Eukaryota</taxon>
        <taxon>Fungi</taxon>
        <taxon>Dikarya</taxon>
        <taxon>Basidiomycota</taxon>
        <taxon>Agaricomycotina</taxon>
        <taxon>Agaricomycetes</taxon>
        <taxon>Russulales</taxon>
        <taxon>Russulaceae</taxon>
        <taxon>Russula</taxon>
    </lineage>
</organism>
<evidence type="ECO:0000313" key="1">
    <source>
        <dbReference type="EMBL" id="KAI9435381.1"/>
    </source>
</evidence>
<sequence>VLAAQALPKGQYNPNNPTTPRRYADGLESNDNEENTLFVVYYVPHEVAQSEKVPSLNAAKKMMVFRCRSRFERDVWCWALNTEIEKLARGTRDREVKRRNVGAPIPAAKLEEG</sequence>
<gene>
    <name evidence="1" type="ORF">F5148DRAFT_1154663</name>
</gene>
<protein>
    <submittedName>
        <fullName evidence="1">Uncharacterized protein</fullName>
    </submittedName>
</protein>
<keyword evidence="2" id="KW-1185">Reference proteome</keyword>
<accession>A0ACC0TR85</accession>
<proteinExistence type="predicted"/>
<comment type="caution">
    <text evidence="1">The sequence shown here is derived from an EMBL/GenBank/DDBJ whole genome shotgun (WGS) entry which is preliminary data.</text>
</comment>
<dbReference type="Proteomes" id="UP001207468">
    <property type="component" value="Unassembled WGS sequence"/>
</dbReference>
<dbReference type="EMBL" id="JAGFNK010001064">
    <property type="protein sequence ID" value="KAI9435381.1"/>
    <property type="molecule type" value="Genomic_DNA"/>
</dbReference>
<feature type="non-terminal residue" evidence="1">
    <location>
        <position position="1"/>
    </location>
</feature>
<evidence type="ECO:0000313" key="2">
    <source>
        <dbReference type="Proteomes" id="UP001207468"/>
    </source>
</evidence>
<reference evidence="1" key="1">
    <citation type="submission" date="2021-03" db="EMBL/GenBank/DDBJ databases">
        <title>Evolutionary priming and transition to the ectomycorrhizal habit in an iconic lineage of mushroom-forming fungi: is preadaptation a requirement?</title>
        <authorList>
            <consortium name="DOE Joint Genome Institute"/>
            <person name="Looney B.P."/>
            <person name="Miyauchi S."/>
            <person name="Morin E."/>
            <person name="Drula E."/>
            <person name="Courty P.E."/>
            <person name="Chicoki N."/>
            <person name="Fauchery L."/>
            <person name="Kohler A."/>
            <person name="Kuo A."/>
            <person name="LaButti K."/>
            <person name="Pangilinan J."/>
            <person name="Lipzen A."/>
            <person name="Riley R."/>
            <person name="Andreopoulos W."/>
            <person name="He G."/>
            <person name="Johnson J."/>
            <person name="Barry K.W."/>
            <person name="Grigoriev I.V."/>
            <person name="Nagy L."/>
            <person name="Hibbett D."/>
            <person name="Henrissat B."/>
            <person name="Matheny P.B."/>
            <person name="Labbe J."/>
            <person name="Martin A.F."/>
        </authorList>
    </citation>
    <scope>NUCLEOTIDE SEQUENCE</scope>
    <source>
        <strain evidence="1">BPL698</strain>
    </source>
</reference>